<dbReference type="RefSeq" id="WP_255037356.1">
    <property type="nucleotide sequence ID" value="NZ_RJUF01000032.1"/>
</dbReference>
<feature type="transmembrane region" description="Helical" evidence="1">
    <location>
        <begin position="233"/>
        <end position="254"/>
    </location>
</feature>
<keyword evidence="1" id="KW-0812">Transmembrane</keyword>
<reference evidence="2 3" key="1">
    <citation type="submission" date="2018-11" db="EMBL/GenBank/DDBJ databases">
        <title>Novel bacteria species description.</title>
        <authorList>
            <person name="Han J.-H."/>
        </authorList>
    </citation>
    <scope>NUCLEOTIDE SEQUENCE [LARGE SCALE GENOMIC DNA]</scope>
    <source>
        <strain evidence="2 3">KCTC23259</strain>
    </source>
</reference>
<keyword evidence="1" id="KW-0472">Membrane</keyword>
<evidence type="ECO:0000313" key="3">
    <source>
        <dbReference type="Proteomes" id="UP001204144"/>
    </source>
</evidence>
<proteinExistence type="predicted"/>
<dbReference type="AlphaFoldDB" id="A0AAE3H2H2"/>
<sequence length="260" mass="29568">MNFYREIVRRNALMAKMGMFFLILAVMLGLYATVNTTEVLGINSMIKPIKFALSTWIYAWSMAYLLFYVEKQQKVKQYTYLAVATMLYENGVITIQAFRGKLSHFNQTEIVGGILYALMGIMIVWLTTATLVLTIRFIRQKNYIISDSFALSIQIGLVMFVIFSFFGGYMSGINSHNVGGKIGAKGLPLLNWSTLFGDLRVAHFFGIHSLQLIPIIGYFVSQSIENQARAKQRVWIFSMLYFLFVVFTMVQALVGKPFIA</sequence>
<evidence type="ECO:0000313" key="2">
    <source>
        <dbReference type="EMBL" id="MCP9763578.1"/>
    </source>
</evidence>
<accession>A0AAE3H2H2</accession>
<comment type="caution">
    <text evidence="2">The sequence shown here is derived from an EMBL/GenBank/DDBJ whole genome shotgun (WGS) entry which is preliminary data.</text>
</comment>
<name>A0AAE3H2H2_9BACT</name>
<dbReference type="EMBL" id="RJUF01000032">
    <property type="protein sequence ID" value="MCP9763578.1"/>
    <property type="molecule type" value="Genomic_DNA"/>
</dbReference>
<dbReference type="Proteomes" id="UP001204144">
    <property type="component" value="Unassembled WGS sequence"/>
</dbReference>
<feature type="transmembrane region" description="Helical" evidence="1">
    <location>
        <begin position="12"/>
        <end position="31"/>
    </location>
</feature>
<feature type="transmembrane region" description="Helical" evidence="1">
    <location>
        <begin position="110"/>
        <end position="137"/>
    </location>
</feature>
<organism evidence="2 3">
    <name type="scientific">Lacihabitans soyangensis</name>
    <dbReference type="NCBI Taxonomy" id="869394"/>
    <lineage>
        <taxon>Bacteria</taxon>
        <taxon>Pseudomonadati</taxon>
        <taxon>Bacteroidota</taxon>
        <taxon>Cytophagia</taxon>
        <taxon>Cytophagales</taxon>
        <taxon>Leadbetterellaceae</taxon>
        <taxon>Lacihabitans</taxon>
    </lineage>
</organism>
<keyword evidence="3" id="KW-1185">Reference proteome</keyword>
<evidence type="ECO:0000256" key="1">
    <source>
        <dbReference type="SAM" id="Phobius"/>
    </source>
</evidence>
<protein>
    <submittedName>
        <fullName evidence="2">Uncharacterized protein</fullName>
    </submittedName>
</protein>
<feature type="transmembrane region" description="Helical" evidence="1">
    <location>
        <begin position="51"/>
        <end position="69"/>
    </location>
</feature>
<feature type="transmembrane region" description="Helical" evidence="1">
    <location>
        <begin position="78"/>
        <end position="98"/>
    </location>
</feature>
<keyword evidence="1" id="KW-1133">Transmembrane helix</keyword>
<feature type="transmembrane region" description="Helical" evidence="1">
    <location>
        <begin position="201"/>
        <end position="221"/>
    </location>
</feature>
<feature type="transmembrane region" description="Helical" evidence="1">
    <location>
        <begin position="149"/>
        <end position="170"/>
    </location>
</feature>
<gene>
    <name evidence="2" type="ORF">EGI31_11480</name>
</gene>